<sequence>MSTPGNPIEAGCDKDGSELAAAGQGCLEPGAAVILTGGNVLVLGDEEPALALDEGPDAGLLRFEPQPGVALLGG</sequence>
<protein>
    <submittedName>
        <fullName evidence="1">Uncharacterized protein</fullName>
    </submittedName>
</protein>
<reference evidence="1 2" key="1">
    <citation type="submission" date="2022-06" db="EMBL/GenBank/DDBJ databases">
        <title>Roseomonas CN29.</title>
        <authorList>
            <person name="Cheng Y."/>
            <person name="He X."/>
        </authorList>
    </citation>
    <scope>NUCLEOTIDE SEQUENCE [LARGE SCALE GENOMIC DNA]</scope>
    <source>
        <strain evidence="1 2">CN29</strain>
    </source>
</reference>
<accession>A0ABT1XC79</accession>
<dbReference type="EMBL" id="JANJOU010000040">
    <property type="protein sequence ID" value="MCR0985740.1"/>
    <property type="molecule type" value="Genomic_DNA"/>
</dbReference>
<name>A0ABT1XC79_9PROT</name>
<gene>
    <name evidence="1" type="ORF">NRP21_27175</name>
</gene>
<proteinExistence type="predicted"/>
<keyword evidence="2" id="KW-1185">Reference proteome</keyword>
<evidence type="ECO:0000313" key="2">
    <source>
        <dbReference type="Proteomes" id="UP001524642"/>
    </source>
</evidence>
<organism evidence="1 2">
    <name type="scientific">Roseomonas populi</name>
    <dbReference type="NCBI Taxonomy" id="3121582"/>
    <lineage>
        <taxon>Bacteria</taxon>
        <taxon>Pseudomonadati</taxon>
        <taxon>Pseudomonadota</taxon>
        <taxon>Alphaproteobacteria</taxon>
        <taxon>Acetobacterales</taxon>
        <taxon>Roseomonadaceae</taxon>
        <taxon>Roseomonas</taxon>
    </lineage>
</organism>
<evidence type="ECO:0000313" key="1">
    <source>
        <dbReference type="EMBL" id="MCR0985740.1"/>
    </source>
</evidence>
<comment type="caution">
    <text evidence="1">The sequence shown here is derived from an EMBL/GenBank/DDBJ whole genome shotgun (WGS) entry which is preliminary data.</text>
</comment>
<dbReference type="Proteomes" id="UP001524642">
    <property type="component" value="Unassembled WGS sequence"/>
</dbReference>